<keyword evidence="3" id="KW-1185">Reference proteome</keyword>
<dbReference type="Proteomes" id="UP000038009">
    <property type="component" value="Unassembled WGS sequence"/>
</dbReference>
<dbReference type="EMBL" id="LJSK01000332">
    <property type="protein sequence ID" value="KPI83726.1"/>
    <property type="molecule type" value="Genomic_DNA"/>
</dbReference>
<dbReference type="OrthoDB" id="10472670at2759"/>
<dbReference type="VEuPathDB" id="TriTrypDB:Lsey_0332_0040"/>
<comment type="caution">
    <text evidence="2">The sequence shown here is derived from an EMBL/GenBank/DDBJ whole genome shotgun (WGS) entry which is preliminary data.</text>
</comment>
<sequence length="389" mass="42094">MTSLRSLVLYAADRHTAALVAVFALFAVIIFQCGNTGAREVELRHASSTLSNVSTFAPVPLARTTAVAFVSLSETDVEVLSGGPLPHASHSEWSDEADAAMARRWHRHFVLGDITIVAVPTAYRSHRVVHHWFSYLESLCVDCHVIPLMDDDVSEELNTTHTVQSSPSLHRFCSAVAKEGGDPLITRRHPSRLSPETVLDAEGLDVLLLDRVPEVGSELPQDMPVGCGVLVFLTPKALRSYSSGTLGNVLRHSTTTSSHDGTLEFESMLARSAAETDPPLGDRAPAATAAVHAPPLSLVTREGEAARVYEGVGNALATHVGARVGYQPQYLLYAAWCSSARTYGFRTPSQSLLRRGQSTLHILCLQANEIVDVTPMLQRFVRVSEASVL</sequence>
<dbReference type="OMA" id="YIPRLAM"/>
<feature type="transmembrane region" description="Helical" evidence="1">
    <location>
        <begin position="7"/>
        <end position="31"/>
    </location>
</feature>
<protein>
    <submittedName>
        <fullName evidence="2">Uncharacterized protein</fullName>
    </submittedName>
</protein>
<proteinExistence type="predicted"/>
<dbReference type="AlphaFoldDB" id="A0A0N0P351"/>
<accession>A0A0N0P351</accession>
<keyword evidence="1" id="KW-0812">Transmembrane</keyword>
<gene>
    <name evidence="2" type="ORF">ABL78_7229</name>
</gene>
<evidence type="ECO:0000313" key="3">
    <source>
        <dbReference type="Proteomes" id="UP000038009"/>
    </source>
</evidence>
<evidence type="ECO:0000256" key="1">
    <source>
        <dbReference type="SAM" id="Phobius"/>
    </source>
</evidence>
<keyword evidence="1" id="KW-1133">Transmembrane helix</keyword>
<evidence type="ECO:0000313" key="2">
    <source>
        <dbReference type="EMBL" id="KPI83726.1"/>
    </source>
</evidence>
<reference evidence="2 3" key="1">
    <citation type="journal article" date="2015" name="PLoS Pathog.">
        <title>Leptomonas seymouri: Adaptations to the Dixenous Life Cycle Analyzed by Genome Sequencing, Transcriptome Profiling and Co-infection with Leishmania donovani.</title>
        <authorList>
            <person name="Kraeva N."/>
            <person name="Butenko A."/>
            <person name="Hlavacova J."/>
            <person name="Kostygov A."/>
            <person name="Myskova J."/>
            <person name="Grybchuk D."/>
            <person name="Lestinova T."/>
            <person name="Votypka J."/>
            <person name="Volf P."/>
            <person name="Opperdoes F."/>
            <person name="Flegontov P."/>
            <person name="Lukes J."/>
            <person name="Yurchenko V."/>
        </authorList>
    </citation>
    <scope>NUCLEOTIDE SEQUENCE [LARGE SCALE GENOMIC DNA]</scope>
    <source>
        <strain evidence="2 3">ATCC 30220</strain>
    </source>
</reference>
<name>A0A0N0P351_LEPSE</name>
<keyword evidence="1" id="KW-0472">Membrane</keyword>
<organism evidence="2 3">
    <name type="scientific">Leptomonas seymouri</name>
    <dbReference type="NCBI Taxonomy" id="5684"/>
    <lineage>
        <taxon>Eukaryota</taxon>
        <taxon>Discoba</taxon>
        <taxon>Euglenozoa</taxon>
        <taxon>Kinetoplastea</taxon>
        <taxon>Metakinetoplastina</taxon>
        <taxon>Trypanosomatida</taxon>
        <taxon>Trypanosomatidae</taxon>
        <taxon>Leishmaniinae</taxon>
        <taxon>Leptomonas</taxon>
    </lineage>
</organism>